<evidence type="ECO:0000259" key="1">
    <source>
        <dbReference type="Pfam" id="PF01814"/>
    </source>
</evidence>
<feature type="domain" description="Hemerythrin-like" evidence="1">
    <location>
        <begin position="15"/>
        <end position="147"/>
    </location>
</feature>
<name>A0A810N9Y3_9ACTN</name>
<organism evidence="2 3">
    <name type="scientific">Polymorphospora rubra</name>
    <dbReference type="NCBI Taxonomy" id="338584"/>
    <lineage>
        <taxon>Bacteria</taxon>
        <taxon>Bacillati</taxon>
        <taxon>Actinomycetota</taxon>
        <taxon>Actinomycetes</taxon>
        <taxon>Micromonosporales</taxon>
        <taxon>Micromonosporaceae</taxon>
        <taxon>Polymorphospora</taxon>
    </lineage>
</organism>
<accession>A0A810N9Y3</accession>
<reference evidence="2" key="1">
    <citation type="submission" date="2020-08" db="EMBL/GenBank/DDBJ databases">
        <title>Whole genome shotgun sequence of Polymorphospora rubra NBRC 101157.</title>
        <authorList>
            <person name="Komaki H."/>
            <person name="Tamura T."/>
        </authorList>
    </citation>
    <scope>NUCLEOTIDE SEQUENCE</scope>
    <source>
        <strain evidence="2">NBRC 101157</strain>
    </source>
</reference>
<gene>
    <name evidence="2" type="ORF">Prubr_70680</name>
</gene>
<keyword evidence="3" id="KW-1185">Reference proteome</keyword>
<protein>
    <recommendedName>
        <fullName evidence="1">Hemerythrin-like domain-containing protein</fullName>
    </recommendedName>
</protein>
<dbReference type="Gene3D" id="1.20.120.520">
    <property type="entry name" value="nmb1532 protein domain like"/>
    <property type="match status" value="1"/>
</dbReference>
<sequence length="217" mass="24197">MTAAVDRPNLVAFRIVHRAMRGDARRLADTVERIARGTSPCGAARARAVAGYVDTLCDGIHHHHANEDRLLWPVLERSAGAEVDLSALSDDHSHLDPLLDQVRAGARALAAAPADRAVAGRLATLLGTLRDLLDEHIEDEERTIFPIIDRYVSGADWRQVEDQIRKGSQIRFDLPRMERFAAPDELAELYRMAGPGLRIMVALVRPGYRRRERLIFG</sequence>
<proteinExistence type="predicted"/>
<dbReference type="CDD" id="cd12108">
    <property type="entry name" value="Hr-like"/>
    <property type="match status" value="1"/>
</dbReference>
<dbReference type="Pfam" id="PF01814">
    <property type="entry name" value="Hemerythrin"/>
    <property type="match status" value="1"/>
</dbReference>
<dbReference type="Proteomes" id="UP000680866">
    <property type="component" value="Chromosome"/>
</dbReference>
<dbReference type="AlphaFoldDB" id="A0A810N9Y3"/>
<evidence type="ECO:0000313" key="2">
    <source>
        <dbReference type="EMBL" id="BCJ70047.1"/>
    </source>
</evidence>
<dbReference type="KEGG" id="pry:Prubr_70680"/>
<dbReference type="EMBL" id="AP023359">
    <property type="protein sequence ID" value="BCJ70047.1"/>
    <property type="molecule type" value="Genomic_DNA"/>
</dbReference>
<dbReference type="RefSeq" id="WP_212819717.1">
    <property type="nucleotide sequence ID" value="NZ_AP023359.1"/>
</dbReference>
<evidence type="ECO:0000313" key="3">
    <source>
        <dbReference type="Proteomes" id="UP000680866"/>
    </source>
</evidence>
<dbReference type="InterPro" id="IPR012312">
    <property type="entry name" value="Hemerythrin-like"/>
</dbReference>